<gene>
    <name evidence="2" type="ORF">C8F04DRAFT_1325010</name>
</gene>
<evidence type="ECO:0000259" key="1">
    <source>
        <dbReference type="Pfam" id="PF20703"/>
    </source>
</evidence>
<dbReference type="Proteomes" id="UP001218188">
    <property type="component" value="Unassembled WGS sequence"/>
</dbReference>
<dbReference type="EMBL" id="JARJCM010000319">
    <property type="protein sequence ID" value="KAJ7018859.1"/>
    <property type="molecule type" value="Genomic_DNA"/>
</dbReference>
<dbReference type="PANTHER" id="PTHR47691">
    <property type="entry name" value="REGULATOR-RELATED"/>
    <property type="match status" value="1"/>
</dbReference>
<dbReference type="Gene3D" id="3.40.50.300">
    <property type="entry name" value="P-loop containing nucleotide triphosphate hydrolases"/>
    <property type="match status" value="1"/>
</dbReference>
<reference evidence="2" key="1">
    <citation type="submission" date="2023-03" db="EMBL/GenBank/DDBJ databases">
        <title>Massive genome expansion in bonnet fungi (Mycena s.s.) driven by repeated elements and novel gene families across ecological guilds.</title>
        <authorList>
            <consortium name="Lawrence Berkeley National Laboratory"/>
            <person name="Harder C.B."/>
            <person name="Miyauchi S."/>
            <person name="Viragh M."/>
            <person name="Kuo A."/>
            <person name="Thoen E."/>
            <person name="Andreopoulos B."/>
            <person name="Lu D."/>
            <person name="Skrede I."/>
            <person name="Drula E."/>
            <person name="Henrissat B."/>
            <person name="Morin E."/>
            <person name="Kohler A."/>
            <person name="Barry K."/>
            <person name="LaButti K."/>
            <person name="Morin E."/>
            <person name="Salamov A."/>
            <person name="Lipzen A."/>
            <person name="Mereny Z."/>
            <person name="Hegedus B."/>
            <person name="Baldrian P."/>
            <person name="Stursova M."/>
            <person name="Weitz H."/>
            <person name="Taylor A."/>
            <person name="Grigoriev I.V."/>
            <person name="Nagy L.G."/>
            <person name="Martin F."/>
            <person name="Kauserud H."/>
        </authorList>
    </citation>
    <scope>NUCLEOTIDE SEQUENCE</scope>
    <source>
        <strain evidence="2">CBHHK200</strain>
    </source>
</reference>
<dbReference type="PANTHER" id="PTHR47691:SF3">
    <property type="entry name" value="HTH-TYPE TRANSCRIPTIONAL REGULATOR RV0890C-RELATED"/>
    <property type="match status" value="1"/>
</dbReference>
<dbReference type="InterPro" id="IPR027417">
    <property type="entry name" value="P-loop_NTPase"/>
</dbReference>
<name>A0AAD6S0B0_9AGAR</name>
<sequence length="393" mass="42387">PASPKVFHGRNSELDHIVSILLSDTARVVILGPGGVGKTSLSVAALHCPAVMERYSHPHFVSCESVNTGVDLVSTISSHLGLEPSRQLSGDIIRHLTKAGPSLLLIDNLETPWEPLESRGGVEEFLSLLADVPHLAILVTMRGAERPGKVKWTKPFLPVLEPLPSSSARQIFAEIADEPSLEDESALDQLLDLSGGLPLAISLLANIASFEGYAGTLARWKVENTALLSDGHDKRSNLEKSIVLSLGSPRISSSLPAKSLLSLLSLLPDGITDEDLMESKVPIPHVAHWRSLLVRTSLAHVDGTGRLKALSPIREYIRRSHPPSSSLYRTLGAHFQGLLDVWDSHQLLSSGDLVPRLASYIGNINELMLQGLLHAPRPPTEQESLSASITIGH</sequence>
<feature type="non-terminal residue" evidence="2">
    <location>
        <position position="1"/>
    </location>
</feature>
<keyword evidence="2" id="KW-0378">Hydrolase</keyword>
<dbReference type="GO" id="GO:0043531">
    <property type="term" value="F:ADP binding"/>
    <property type="evidence" value="ECO:0007669"/>
    <property type="project" value="InterPro"/>
</dbReference>
<protein>
    <submittedName>
        <fullName evidence="2">P-loop containing nucleoside triphosphate hydrolase protein</fullName>
    </submittedName>
</protein>
<accession>A0AAD6S0B0</accession>
<dbReference type="InterPro" id="IPR049052">
    <property type="entry name" value="nSTAND1"/>
</dbReference>
<feature type="domain" description="Novel STAND NTPase 1" evidence="1">
    <location>
        <begin position="4"/>
        <end position="142"/>
    </location>
</feature>
<dbReference type="GO" id="GO:0016787">
    <property type="term" value="F:hydrolase activity"/>
    <property type="evidence" value="ECO:0007669"/>
    <property type="project" value="UniProtKB-KW"/>
</dbReference>
<dbReference type="SUPFAM" id="SSF52540">
    <property type="entry name" value="P-loop containing nucleoside triphosphate hydrolases"/>
    <property type="match status" value="1"/>
</dbReference>
<evidence type="ECO:0000313" key="2">
    <source>
        <dbReference type="EMBL" id="KAJ7018859.1"/>
    </source>
</evidence>
<keyword evidence="3" id="KW-1185">Reference proteome</keyword>
<evidence type="ECO:0000313" key="3">
    <source>
        <dbReference type="Proteomes" id="UP001218188"/>
    </source>
</evidence>
<proteinExistence type="predicted"/>
<dbReference type="AlphaFoldDB" id="A0AAD6S0B0"/>
<feature type="non-terminal residue" evidence="2">
    <location>
        <position position="393"/>
    </location>
</feature>
<comment type="caution">
    <text evidence="2">The sequence shown here is derived from an EMBL/GenBank/DDBJ whole genome shotgun (WGS) entry which is preliminary data.</text>
</comment>
<dbReference type="PRINTS" id="PR00364">
    <property type="entry name" value="DISEASERSIST"/>
</dbReference>
<dbReference type="Pfam" id="PF20703">
    <property type="entry name" value="nSTAND1"/>
    <property type="match status" value="1"/>
</dbReference>
<organism evidence="2 3">
    <name type="scientific">Mycena alexandri</name>
    <dbReference type="NCBI Taxonomy" id="1745969"/>
    <lineage>
        <taxon>Eukaryota</taxon>
        <taxon>Fungi</taxon>
        <taxon>Dikarya</taxon>
        <taxon>Basidiomycota</taxon>
        <taxon>Agaricomycotina</taxon>
        <taxon>Agaricomycetes</taxon>
        <taxon>Agaricomycetidae</taxon>
        <taxon>Agaricales</taxon>
        <taxon>Marasmiineae</taxon>
        <taxon>Mycenaceae</taxon>
        <taxon>Mycena</taxon>
    </lineage>
</organism>